<evidence type="ECO:0000256" key="2">
    <source>
        <dbReference type="ARBA" id="ARBA00022676"/>
    </source>
</evidence>
<protein>
    <recommendedName>
        <fullName evidence="15">Poly [ADP-ribose] polymerase</fullName>
        <shortName evidence="15">PARP</shortName>
        <ecNumber evidence="15">2.4.2.-</ecNumber>
    </recommendedName>
</protein>
<dbReference type="Pfam" id="PF00533">
    <property type="entry name" value="BRCT"/>
    <property type="match status" value="1"/>
</dbReference>
<dbReference type="InterPro" id="IPR008893">
    <property type="entry name" value="WGR_domain"/>
</dbReference>
<evidence type="ECO:0000256" key="7">
    <source>
        <dbReference type="ARBA" id="ARBA00022765"/>
    </source>
</evidence>
<dbReference type="InterPro" id="IPR004102">
    <property type="entry name" value="Poly(ADP-ribose)pol_reg_dom"/>
</dbReference>
<evidence type="ECO:0000256" key="9">
    <source>
        <dbReference type="ARBA" id="ARBA00022833"/>
    </source>
</evidence>
<keyword evidence="12" id="KW-0539">Nucleus</keyword>
<keyword evidence="5" id="KW-0479">Metal-binding</keyword>
<dbReference type="PROSITE" id="PS51977">
    <property type="entry name" value="WGR"/>
    <property type="match status" value="1"/>
</dbReference>
<keyword evidence="22" id="KW-1185">Reference proteome</keyword>
<dbReference type="FunFam" id="3.90.228.10:FF:000002">
    <property type="entry name" value="Poly [ADP-ribose] polymerase"/>
    <property type="match status" value="1"/>
</dbReference>
<dbReference type="GO" id="GO:0003950">
    <property type="term" value="F:NAD+ poly-ADP-ribosyltransferase activity"/>
    <property type="evidence" value="ECO:0007669"/>
    <property type="project" value="UniProtKB-UniRule"/>
</dbReference>
<keyword evidence="8" id="KW-0863">Zinc-finger</keyword>
<dbReference type="EMBL" id="MU864437">
    <property type="protein sequence ID" value="KAK4185888.1"/>
    <property type="molecule type" value="Genomic_DNA"/>
</dbReference>
<evidence type="ECO:0000256" key="15">
    <source>
        <dbReference type="RuleBase" id="RU362114"/>
    </source>
</evidence>
<evidence type="ECO:0000256" key="12">
    <source>
        <dbReference type="ARBA" id="ARBA00023242"/>
    </source>
</evidence>
<feature type="compositionally biased region" description="Low complexity" evidence="16">
    <location>
        <begin position="109"/>
        <end position="125"/>
    </location>
</feature>
<dbReference type="Pfam" id="PF02877">
    <property type="entry name" value="PARP_reg"/>
    <property type="match status" value="1"/>
</dbReference>
<dbReference type="SUPFAM" id="SSF142921">
    <property type="entry name" value="WGR domain-like"/>
    <property type="match status" value="1"/>
</dbReference>
<reference evidence="21" key="1">
    <citation type="journal article" date="2023" name="Mol. Phylogenet. Evol.">
        <title>Genome-scale phylogeny and comparative genomics of the fungal order Sordariales.</title>
        <authorList>
            <person name="Hensen N."/>
            <person name="Bonometti L."/>
            <person name="Westerberg I."/>
            <person name="Brannstrom I.O."/>
            <person name="Guillou S."/>
            <person name="Cros-Aarteil S."/>
            <person name="Calhoun S."/>
            <person name="Haridas S."/>
            <person name="Kuo A."/>
            <person name="Mondo S."/>
            <person name="Pangilinan J."/>
            <person name="Riley R."/>
            <person name="LaButti K."/>
            <person name="Andreopoulos B."/>
            <person name="Lipzen A."/>
            <person name="Chen C."/>
            <person name="Yan M."/>
            <person name="Daum C."/>
            <person name="Ng V."/>
            <person name="Clum A."/>
            <person name="Steindorff A."/>
            <person name="Ohm R.A."/>
            <person name="Martin F."/>
            <person name="Silar P."/>
            <person name="Natvig D.O."/>
            <person name="Lalanne C."/>
            <person name="Gautier V."/>
            <person name="Ament-Velasquez S.L."/>
            <person name="Kruys A."/>
            <person name="Hutchinson M.I."/>
            <person name="Powell A.J."/>
            <person name="Barry K."/>
            <person name="Miller A.N."/>
            <person name="Grigoriev I.V."/>
            <person name="Debuchy R."/>
            <person name="Gladieux P."/>
            <person name="Hiltunen Thoren M."/>
            <person name="Johannesson H."/>
        </authorList>
    </citation>
    <scope>NUCLEOTIDE SEQUENCE</scope>
    <source>
        <strain evidence="21">PSN309</strain>
    </source>
</reference>
<dbReference type="GO" id="GO:1990404">
    <property type="term" value="F:NAD+-protein mono-ADP-ribosyltransferase activity"/>
    <property type="evidence" value="ECO:0007669"/>
    <property type="project" value="TreeGrafter"/>
</dbReference>
<name>A0AAN7AG18_9PEZI</name>
<organism evidence="21 22">
    <name type="scientific">Podospora australis</name>
    <dbReference type="NCBI Taxonomy" id="1536484"/>
    <lineage>
        <taxon>Eukaryota</taxon>
        <taxon>Fungi</taxon>
        <taxon>Dikarya</taxon>
        <taxon>Ascomycota</taxon>
        <taxon>Pezizomycotina</taxon>
        <taxon>Sordariomycetes</taxon>
        <taxon>Sordariomycetidae</taxon>
        <taxon>Sordariales</taxon>
        <taxon>Podosporaceae</taxon>
        <taxon>Podospora</taxon>
    </lineage>
</organism>
<keyword evidence="4" id="KW-0548">Nucleotidyltransferase</keyword>
<reference evidence="21" key="2">
    <citation type="submission" date="2023-05" db="EMBL/GenBank/DDBJ databases">
        <authorList>
            <consortium name="Lawrence Berkeley National Laboratory"/>
            <person name="Steindorff A."/>
            <person name="Hensen N."/>
            <person name="Bonometti L."/>
            <person name="Westerberg I."/>
            <person name="Brannstrom I.O."/>
            <person name="Guillou S."/>
            <person name="Cros-Aarteil S."/>
            <person name="Calhoun S."/>
            <person name="Haridas S."/>
            <person name="Kuo A."/>
            <person name="Mondo S."/>
            <person name="Pangilinan J."/>
            <person name="Riley R."/>
            <person name="Labutti K."/>
            <person name="Andreopoulos B."/>
            <person name="Lipzen A."/>
            <person name="Chen C."/>
            <person name="Yanf M."/>
            <person name="Daum C."/>
            <person name="Ng V."/>
            <person name="Clum A."/>
            <person name="Ohm R."/>
            <person name="Martin F."/>
            <person name="Silar P."/>
            <person name="Natvig D."/>
            <person name="Lalanne C."/>
            <person name="Gautier V."/>
            <person name="Ament-Velasquez S.L."/>
            <person name="Kruys A."/>
            <person name="Hutchinson M.I."/>
            <person name="Powell A.J."/>
            <person name="Barry K."/>
            <person name="Miller A.N."/>
            <person name="Grigoriev I.V."/>
            <person name="Debuchy R."/>
            <person name="Gladieux P."/>
            <person name="Thoren M.H."/>
            <person name="Johannesson H."/>
        </authorList>
    </citation>
    <scope>NUCLEOTIDE SEQUENCE</scope>
    <source>
        <strain evidence="21">PSN309</strain>
    </source>
</reference>
<feature type="compositionally biased region" description="Acidic residues" evidence="16">
    <location>
        <begin position="163"/>
        <end position="178"/>
    </location>
</feature>
<dbReference type="AlphaFoldDB" id="A0AAN7AG18"/>
<evidence type="ECO:0000256" key="14">
    <source>
        <dbReference type="ARBA" id="ARBA00033987"/>
    </source>
</evidence>
<feature type="region of interest" description="Disordered" evidence="16">
    <location>
        <begin position="98"/>
        <end position="192"/>
    </location>
</feature>
<keyword evidence="3 15" id="KW-0808">Transferase</keyword>
<comment type="catalytic activity">
    <reaction evidence="14">
        <text>NAD(+) + (ADP-D-ribosyl)n-acceptor = nicotinamide + (ADP-D-ribosyl)n+1-acceptor + H(+).</text>
        <dbReference type="EC" id="2.4.2.30"/>
    </reaction>
</comment>
<dbReference type="InterPro" id="IPR036616">
    <property type="entry name" value="Poly(ADP-ribose)pol_reg_dom_sf"/>
</dbReference>
<feature type="domain" description="BRCT" evidence="17">
    <location>
        <begin position="12"/>
        <end position="105"/>
    </location>
</feature>
<evidence type="ECO:0000256" key="13">
    <source>
        <dbReference type="ARBA" id="ARBA00024347"/>
    </source>
</evidence>
<dbReference type="PROSITE" id="PS51060">
    <property type="entry name" value="PARP_ALPHA_HD"/>
    <property type="match status" value="1"/>
</dbReference>
<evidence type="ECO:0000256" key="10">
    <source>
        <dbReference type="ARBA" id="ARBA00023027"/>
    </source>
</evidence>
<evidence type="ECO:0000259" key="20">
    <source>
        <dbReference type="PROSITE" id="PS51977"/>
    </source>
</evidence>
<dbReference type="PANTHER" id="PTHR10459:SF60">
    <property type="entry name" value="POLY [ADP-RIBOSE] POLYMERASE 2"/>
    <property type="match status" value="1"/>
</dbReference>
<dbReference type="PROSITE" id="PS51059">
    <property type="entry name" value="PARP_CATALYTIC"/>
    <property type="match status" value="1"/>
</dbReference>
<keyword evidence="9" id="KW-0862">Zinc</keyword>
<dbReference type="CDD" id="cd07997">
    <property type="entry name" value="WGR_PARP"/>
    <property type="match status" value="1"/>
</dbReference>
<evidence type="ECO:0000256" key="11">
    <source>
        <dbReference type="ARBA" id="ARBA00023125"/>
    </source>
</evidence>
<dbReference type="InterPro" id="IPR036420">
    <property type="entry name" value="BRCT_dom_sf"/>
</dbReference>
<dbReference type="SUPFAM" id="SSF47587">
    <property type="entry name" value="Domain of poly(ADP-ribose) polymerase"/>
    <property type="match status" value="1"/>
</dbReference>
<evidence type="ECO:0000259" key="17">
    <source>
        <dbReference type="PROSITE" id="PS50172"/>
    </source>
</evidence>
<dbReference type="GO" id="GO:0070212">
    <property type="term" value="P:protein poly-ADP-ribosylation"/>
    <property type="evidence" value="ECO:0007669"/>
    <property type="project" value="TreeGrafter"/>
</dbReference>
<evidence type="ECO:0000259" key="18">
    <source>
        <dbReference type="PROSITE" id="PS51059"/>
    </source>
</evidence>
<evidence type="ECO:0000256" key="1">
    <source>
        <dbReference type="ARBA" id="ARBA00004123"/>
    </source>
</evidence>
<evidence type="ECO:0000256" key="6">
    <source>
        <dbReference type="ARBA" id="ARBA00022737"/>
    </source>
</evidence>
<dbReference type="FunFam" id="2.20.140.10:FF:000001">
    <property type="entry name" value="Poly [ADP-ribose] polymerase"/>
    <property type="match status" value="1"/>
</dbReference>
<dbReference type="Gene3D" id="3.40.50.10190">
    <property type="entry name" value="BRCT domain"/>
    <property type="match status" value="1"/>
</dbReference>
<dbReference type="GO" id="GO:0008270">
    <property type="term" value="F:zinc ion binding"/>
    <property type="evidence" value="ECO:0007669"/>
    <property type="project" value="UniProtKB-KW"/>
</dbReference>
<dbReference type="InterPro" id="IPR001357">
    <property type="entry name" value="BRCT_dom"/>
</dbReference>
<keyword evidence="10 15" id="KW-0520">NAD</keyword>
<dbReference type="EC" id="2.4.2.-" evidence="15"/>
<dbReference type="InterPro" id="IPR036930">
    <property type="entry name" value="WGR_dom_sf"/>
</dbReference>
<dbReference type="Gene3D" id="1.20.142.10">
    <property type="entry name" value="Poly(ADP-ribose) polymerase, regulatory domain"/>
    <property type="match status" value="1"/>
</dbReference>
<dbReference type="GO" id="GO:0006302">
    <property type="term" value="P:double-strand break repair"/>
    <property type="evidence" value="ECO:0007669"/>
    <property type="project" value="TreeGrafter"/>
</dbReference>
<dbReference type="GO" id="GO:0005730">
    <property type="term" value="C:nucleolus"/>
    <property type="evidence" value="ECO:0007669"/>
    <property type="project" value="TreeGrafter"/>
</dbReference>
<dbReference type="Proteomes" id="UP001302126">
    <property type="component" value="Unassembled WGS sequence"/>
</dbReference>
<dbReference type="GO" id="GO:0003677">
    <property type="term" value="F:DNA binding"/>
    <property type="evidence" value="ECO:0007669"/>
    <property type="project" value="UniProtKB-KW"/>
</dbReference>
<dbReference type="InterPro" id="IPR050800">
    <property type="entry name" value="ARTD/PARP"/>
</dbReference>
<dbReference type="CDD" id="cd01437">
    <property type="entry name" value="parp_like"/>
    <property type="match status" value="1"/>
</dbReference>
<comment type="subcellular location">
    <subcellularLocation>
        <location evidence="1">Nucleus</location>
    </subcellularLocation>
</comment>
<feature type="domain" description="PARP catalytic" evidence="18">
    <location>
        <begin position="480"/>
        <end position="713"/>
    </location>
</feature>
<evidence type="ECO:0000256" key="16">
    <source>
        <dbReference type="SAM" id="MobiDB-lite"/>
    </source>
</evidence>
<dbReference type="FunFam" id="1.20.142.10:FF:000002">
    <property type="entry name" value="Poly [ADP-ribose] polymerase"/>
    <property type="match status" value="1"/>
</dbReference>
<dbReference type="Pfam" id="PF00644">
    <property type="entry name" value="PARP"/>
    <property type="match status" value="1"/>
</dbReference>
<keyword evidence="2 15" id="KW-0328">Glycosyltransferase</keyword>
<evidence type="ECO:0000256" key="4">
    <source>
        <dbReference type="ARBA" id="ARBA00022695"/>
    </source>
</evidence>
<dbReference type="Gene3D" id="2.20.140.10">
    <property type="entry name" value="WGR domain"/>
    <property type="match status" value="1"/>
</dbReference>
<feature type="compositionally biased region" description="Basic residues" evidence="16">
    <location>
        <begin position="147"/>
        <end position="156"/>
    </location>
</feature>
<evidence type="ECO:0000256" key="8">
    <source>
        <dbReference type="ARBA" id="ARBA00022771"/>
    </source>
</evidence>
<evidence type="ECO:0000259" key="19">
    <source>
        <dbReference type="PROSITE" id="PS51060"/>
    </source>
</evidence>
<dbReference type="SMART" id="SM00773">
    <property type="entry name" value="WGR"/>
    <property type="match status" value="1"/>
</dbReference>
<evidence type="ECO:0000256" key="3">
    <source>
        <dbReference type="ARBA" id="ARBA00022679"/>
    </source>
</evidence>
<accession>A0AAN7AG18</accession>
<evidence type="ECO:0000313" key="21">
    <source>
        <dbReference type="EMBL" id="KAK4185888.1"/>
    </source>
</evidence>
<keyword evidence="11" id="KW-0238">DNA-binding</keyword>
<proteinExistence type="inferred from homology"/>
<dbReference type="PANTHER" id="PTHR10459">
    <property type="entry name" value="DNA LIGASE"/>
    <property type="match status" value="1"/>
</dbReference>
<evidence type="ECO:0000313" key="22">
    <source>
        <dbReference type="Proteomes" id="UP001302126"/>
    </source>
</evidence>
<dbReference type="GO" id="GO:0016779">
    <property type="term" value="F:nucleotidyltransferase activity"/>
    <property type="evidence" value="ECO:0007669"/>
    <property type="project" value="UniProtKB-KW"/>
</dbReference>
<comment type="caution">
    <text evidence="21">The sequence shown here is derived from an EMBL/GenBank/DDBJ whole genome shotgun (WGS) entry which is preliminary data.</text>
</comment>
<dbReference type="SUPFAM" id="SSF52113">
    <property type="entry name" value="BRCT domain"/>
    <property type="match status" value="1"/>
</dbReference>
<dbReference type="SMART" id="SM00292">
    <property type="entry name" value="BRCT"/>
    <property type="match status" value="1"/>
</dbReference>
<keyword evidence="6" id="KW-0677">Repeat</keyword>
<feature type="domain" description="PARP alpha-helical" evidence="19">
    <location>
        <begin position="345"/>
        <end position="470"/>
    </location>
</feature>
<comment type="similarity">
    <text evidence="13">Belongs to the ARTD/PARP family.</text>
</comment>
<gene>
    <name evidence="21" type="ORF">QBC35DRAFT_388550</name>
</gene>
<sequence length="713" mass="78203">MPPKRGKKAAAPAQPPLTGCKIALSGTFAGMTQAAVKAKAELVGATVSSSVTEDTTHLVASEADFSKGSAKVAKAQALNIPILSLEWLELCETNNAKPDEKDFVLGNGAAKTDTSKASHATSTTSKSRKRATPAADNASDSETSAPKPKRGRKAAAVKKEDKDIDMEDAEPEAEAEPEPEVKNGKGKAPKAVGDGQVIKNKSIVIPLDEGCHFPGATVYIDPAGVVYDASLNQTNASNNNNKFYRIQLLVQGSTYRTWTRWGRVGEFGQTQVPYDGHSLDEAMKMFEKKFKDKSGNSWANRGDNPKPKKYAFVERNYDDDNSDDEEAVAAAAKAKGKPEDWTPPKCTLDPAVEKLMTLIFDQQLFANTMTALNYDANKLPLGKLSKATITRGFQALKDLSALIDDQSLAQNYDLPYAEAVEHLSNTYYSLIPHAFGRNHPPIIKDQPAVKQEITLLESLSDMKDAALIMKMDKVGDDDVHPIDRQYEGLKMEEMTPLDQKSQEYSHLADYLMNTRGATHGHHYQIENIFRIERQGEKDRFDNSKFGKLNQNRRLLWHGSRTTNFGGILSQGLRIAPPEAPVNGYMFDKGIYLADMASKSANYCCSYQSNNTALLLLCEAELGDPMQELVHSSYNAATTAKQQGMISTWGKGRTGPLKWKDASCVEPSLKGVMMPDTTVAPGNTGVAGASLIYNEYIAYDVSQVRLRYLFRVKM</sequence>
<evidence type="ECO:0000256" key="5">
    <source>
        <dbReference type="ARBA" id="ARBA00022723"/>
    </source>
</evidence>
<dbReference type="PROSITE" id="PS50172">
    <property type="entry name" value="BRCT"/>
    <property type="match status" value="1"/>
</dbReference>
<dbReference type="SUPFAM" id="SSF56399">
    <property type="entry name" value="ADP-ribosylation"/>
    <property type="match status" value="1"/>
</dbReference>
<dbReference type="Pfam" id="PF05406">
    <property type="entry name" value="WGR"/>
    <property type="match status" value="1"/>
</dbReference>
<dbReference type="InterPro" id="IPR012317">
    <property type="entry name" value="Poly(ADP-ribose)pol_cat_dom"/>
</dbReference>
<dbReference type="CDD" id="cd17747">
    <property type="entry name" value="BRCT_PARP1"/>
    <property type="match status" value="1"/>
</dbReference>
<feature type="domain" description="WGR" evidence="20">
    <location>
        <begin position="215"/>
        <end position="310"/>
    </location>
</feature>
<dbReference type="Gene3D" id="3.90.228.10">
    <property type="match status" value="1"/>
</dbReference>
<keyword evidence="7" id="KW-0013">ADP-ribosylation</keyword>